<feature type="transmembrane region" description="Helical" evidence="3">
    <location>
        <begin position="29"/>
        <end position="51"/>
    </location>
</feature>
<accession>A0AA88DIB4</accession>
<sequence length="414" mass="46637">MHQLGWLLDFESMTFTTREDEDPCCKPLFWAYFGVSLALVVFTGVTSRLALGLLSFNQVDLEVIIKSGNPRARRNAAKIMPLVKKEHLLLCTLLMGKSLATEALPILMDTIFPVWIALLISVLLILAFGEILPQAVCARYGLSIGAKMSVLVRLLVFYFFPISYPMSKILDIFLRKEHSVLLRRAKLKTLVTLHSNEVGKGGELSRHETSIIAVKKIKFMSIFRQTMGLILSKGHSRIPVYSGEQKNIIGLILVKNLIFCHPEDETPIKFMTLRRMPRVYEDWPLYDIMNQFLKSHCHMAAVGKCKDVWNTEDNATGESGTLNTNGKSQPKQSARKGFVFPLAQEEHLSTSTETSASYRHHDTGGCYGSLEKILDETDAYVDVHNKLKIKPVYPRSSDVPRSRRAASFSNVISE</sequence>
<keyword evidence="1 3" id="KW-1133">Transmembrane helix</keyword>
<dbReference type="EMBL" id="BTGU01000018">
    <property type="protein sequence ID" value="GMN44529.1"/>
    <property type="molecule type" value="Genomic_DNA"/>
</dbReference>
<evidence type="ECO:0000256" key="2">
    <source>
        <dbReference type="SAM" id="MobiDB-lite"/>
    </source>
</evidence>
<dbReference type="Gene3D" id="3.10.580.10">
    <property type="entry name" value="CBS-domain"/>
    <property type="match status" value="1"/>
</dbReference>
<dbReference type="PANTHER" id="PTHR12064:SF72">
    <property type="entry name" value="CBS DOMAIN PROTEIN"/>
    <property type="match status" value="1"/>
</dbReference>
<organism evidence="5 6">
    <name type="scientific">Ficus carica</name>
    <name type="common">Common fig</name>
    <dbReference type="NCBI Taxonomy" id="3494"/>
    <lineage>
        <taxon>Eukaryota</taxon>
        <taxon>Viridiplantae</taxon>
        <taxon>Streptophyta</taxon>
        <taxon>Embryophyta</taxon>
        <taxon>Tracheophyta</taxon>
        <taxon>Spermatophyta</taxon>
        <taxon>Magnoliopsida</taxon>
        <taxon>eudicotyledons</taxon>
        <taxon>Gunneridae</taxon>
        <taxon>Pentapetalae</taxon>
        <taxon>rosids</taxon>
        <taxon>fabids</taxon>
        <taxon>Rosales</taxon>
        <taxon>Moraceae</taxon>
        <taxon>Ficeae</taxon>
        <taxon>Ficus</taxon>
    </lineage>
</organism>
<evidence type="ECO:0000313" key="5">
    <source>
        <dbReference type="EMBL" id="GMN44529.1"/>
    </source>
</evidence>
<name>A0AA88DIB4_FICCA</name>
<dbReference type="GO" id="GO:0005737">
    <property type="term" value="C:cytoplasm"/>
    <property type="evidence" value="ECO:0007669"/>
    <property type="project" value="TreeGrafter"/>
</dbReference>
<keyword evidence="6" id="KW-1185">Reference proteome</keyword>
<evidence type="ECO:0000259" key="4">
    <source>
        <dbReference type="PROSITE" id="PS51846"/>
    </source>
</evidence>
<gene>
    <name evidence="5" type="ORF">TIFTF001_013723</name>
</gene>
<comment type="caution">
    <text evidence="5">The sequence shown here is derived from an EMBL/GenBank/DDBJ whole genome shotgun (WGS) entry which is preliminary data.</text>
</comment>
<evidence type="ECO:0000256" key="3">
    <source>
        <dbReference type="SAM" id="Phobius"/>
    </source>
</evidence>
<dbReference type="Pfam" id="PF01595">
    <property type="entry name" value="CNNM"/>
    <property type="match status" value="1"/>
</dbReference>
<keyword evidence="1 3" id="KW-0812">Transmembrane</keyword>
<protein>
    <recommendedName>
        <fullName evidence="4">CNNM transmembrane domain-containing protein</fullName>
    </recommendedName>
</protein>
<feature type="domain" description="CNNM transmembrane" evidence="4">
    <location>
        <begin position="25"/>
        <end position="208"/>
    </location>
</feature>
<dbReference type="PROSITE" id="PS51846">
    <property type="entry name" value="CNNM"/>
    <property type="match status" value="1"/>
</dbReference>
<dbReference type="InterPro" id="IPR045095">
    <property type="entry name" value="ACDP"/>
</dbReference>
<dbReference type="GO" id="GO:0016020">
    <property type="term" value="C:membrane"/>
    <property type="evidence" value="ECO:0007669"/>
    <property type="project" value="UniProtKB-UniRule"/>
</dbReference>
<evidence type="ECO:0000313" key="6">
    <source>
        <dbReference type="Proteomes" id="UP001187192"/>
    </source>
</evidence>
<keyword evidence="1 3" id="KW-0472">Membrane</keyword>
<dbReference type="InterPro" id="IPR002550">
    <property type="entry name" value="CNNM"/>
</dbReference>
<reference evidence="5" key="1">
    <citation type="submission" date="2023-07" db="EMBL/GenBank/DDBJ databases">
        <title>draft genome sequence of fig (Ficus carica).</title>
        <authorList>
            <person name="Takahashi T."/>
            <person name="Nishimura K."/>
        </authorList>
    </citation>
    <scope>NUCLEOTIDE SEQUENCE</scope>
</reference>
<dbReference type="SUPFAM" id="SSF54631">
    <property type="entry name" value="CBS-domain pair"/>
    <property type="match status" value="1"/>
</dbReference>
<dbReference type="PANTHER" id="PTHR12064">
    <property type="entry name" value="METAL TRANSPORTER CNNM"/>
    <property type="match status" value="1"/>
</dbReference>
<dbReference type="Proteomes" id="UP001187192">
    <property type="component" value="Unassembled WGS sequence"/>
</dbReference>
<evidence type="ECO:0000256" key="1">
    <source>
        <dbReference type="PROSITE-ProRule" id="PRU01193"/>
    </source>
</evidence>
<proteinExistence type="predicted"/>
<dbReference type="GO" id="GO:0030026">
    <property type="term" value="P:intracellular manganese ion homeostasis"/>
    <property type="evidence" value="ECO:0007669"/>
    <property type="project" value="TreeGrafter"/>
</dbReference>
<dbReference type="AlphaFoldDB" id="A0AA88DIB4"/>
<feature type="transmembrane region" description="Helical" evidence="3">
    <location>
        <begin position="114"/>
        <end position="132"/>
    </location>
</feature>
<feature type="region of interest" description="Disordered" evidence="2">
    <location>
        <begin position="394"/>
        <end position="414"/>
    </location>
</feature>
<dbReference type="GO" id="GO:0010960">
    <property type="term" value="P:magnesium ion homeostasis"/>
    <property type="evidence" value="ECO:0007669"/>
    <property type="project" value="InterPro"/>
</dbReference>
<dbReference type="InterPro" id="IPR046342">
    <property type="entry name" value="CBS_dom_sf"/>
</dbReference>
<feature type="transmembrane region" description="Helical" evidence="3">
    <location>
        <begin position="144"/>
        <end position="164"/>
    </location>
</feature>